<sequence>MSESNNLPQAISHKKLTYLMLNAQKDINSINEEKDFISQEKQEFDELINKWEIISKDVIKTISKRNKDLLKDKSSNSLIALGAMEVHVNMALQALNAFKKDS</sequence>
<accession>A2BY76</accession>
<dbReference type="HOGENOM" id="CLU_173876_0_0_3"/>
<proteinExistence type="predicted"/>
<dbReference type="AlphaFoldDB" id="A2BY76"/>
<organism evidence="1 2">
    <name type="scientific">Prochlorococcus marinus (strain MIT 9515)</name>
    <dbReference type="NCBI Taxonomy" id="167542"/>
    <lineage>
        <taxon>Bacteria</taxon>
        <taxon>Bacillati</taxon>
        <taxon>Cyanobacteriota</taxon>
        <taxon>Cyanophyceae</taxon>
        <taxon>Synechococcales</taxon>
        <taxon>Prochlorococcaceae</taxon>
        <taxon>Prochlorococcus</taxon>
    </lineage>
</organism>
<dbReference type="EMBL" id="CP000552">
    <property type="protein sequence ID" value="ABM72737.1"/>
    <property type="molecule type" value="Genomic_DNA"/>
</dbReference>
<dbReference type="STRING" id="167542.P9515_15301"/>
<evidence type="ECO:0000313" key="2">
    <source>
        <dbReference type="Proteomes" id="UP000001589"/>
    </source>
</evidence>
<dbReference type="GeneID" id="60202178"/>
<gene>
    <name evidence="1" type="ordered locus">P9515_15301</name>
</gene>
<protein>
    <submittedName>
        <fullName evidence="1">Possible MATH domain</fullName>
    </submittedName>
</protein>
<dbReference type="KEGG" id="pmc:P9515_15301"/>
<evidence type="ECO:0000313" key="1">
    <source>
        <dbReference type="EMBL" id="ABM72737.1"/>
    </source>
</evidence>
<dbReference type="RefSeq" id="WP_011820833.1">
    <property type="nucleotide sequence ID" value="NC_008817.1"/>
</dbReference>
<dbReference type="OrthoDB" id="540904at2"/>
<name>A2BY76_PROM5</name>
<dbReference type="Proteomes" id="UP000001589">
    <property type="component" value="Chromosome"/>
</dbReference>
<dbReference type="eggNOG" id="ENOG50308YU">
    <property type="taxonomic scope" value="Bacteria"/>
</dbReference>
<reference evidence="1 2" key="1">
    <citation type="journal article" date="2007" name="PLoS Genet.">
        <title>Patterns and implications of gene gain and loss in the evolution of Prochlorococcus.</title>
        <authorList>
            <person name="Kettler G.C."/>
            <person name="Martiny A.C."/>
            <person name="Huang K."/>
            <person name="Zucker J."/>
            <person name="Coleman M.L."/>
            <person name="Rodrigue S."/>
            <person name="Chen F."/>
            <person name="Lapidus A."/>
            <person name="Ferriera S."/>
            <person name="Johnson J."/>
            <person name="Steglich C."/>
            <person name="Church G.M."/>
            <person name="Richardson P."/>
            <person name="Chisholm S.W."/>
        </authorList>
    </citation>
    <scope>NUCLEOTIDE SEQUENCE [LARGE SCALE GENOMIC DNA]</scope>
    <source>
        <strain evidence="1 2">MIT 9515</strain>
    </source>
</reference>